<protein>
    <submittedName>
        <fullName evidence="6">4Fe-4S binding protein</fullName>
    </submittedName>
</protein>
<dbReference type="EMBL" id="JABAEW010000045">
    <property type="protein sequence ID" value="NMD88408.1"/>
    <property type="molecule type" value="Genomic_DNA"/>
</dbReference>
<dbReference type="GO" id="GO:0046872">
    <property type="term" value="F:metal ion binding"/>
    <property type="evidence" value="ECO:0007669"/>
    <property type="project" value="UniProtKB-KW"/>
</dbReference>
<proteinExistence type="predicted"/>
<dbReference type="InterPro" id="IPR017900">
    <property type="entry name" value="4Fe4S_Fe_S_CS"/>
</dbReference>
<dbReference type="Proteomes" id="UP000576225">
    <property type="component" value="Unassembled WGS sequence"/>
</dbReference>
<evidence type="ECO:0000259" key="5">
    <source>
        <dbReference type="PROSITE" id="PS51379"/>
    </source>
</evidence>
<accession>A0A848AYT1</accession>
<feature type="domain" description="4Fe-4S ferredoxin-type" evidence="5">
    <location>
        <begin position="2"/>
        <end position="31"/>
    </location>
</feature>
<sequence>MMAAEVNKEKCTGCETCVGECPVSAISMVDGKASVNAGDCVDCGACTGACPVEAITLG</sequence>
<dbReference type="AlphaFoldDB" id="A0A848AYT1"/>
<dbReference type="PANTHER" id="PTHR43687">
    <property type="entry name" value="ADENYLYLSULFATE REDUCTASE, BETA SUBUNIT"/>
    <property type="match status" value="1"/>
</dbReference>
<organism evidence="6 7">
    <name type="scientific">Victivallis vadensis</name>
    <dbReference type="NCBI Taxonomy" id="172901"/>
    <lineage>
        <taxon>Bacteria</taxon>
        <taxon>Pseudomonadati</taxon>
        <taxon>Lentisphaerota</taxon>
        <taxon>Lentisphaeria</taxon>
        <taxon>Victivallales</taxon>
        <taxon>Victivallaceae</taxon>
        <taxon>Victivallis</taxon>
    </lineage>
</organism>
<evidence type="ECO:0000256" key="4">
    <source>
        <dbReference type="ARBA" id="ARBA00023014"/>
    </source>
</evidence>
<dbReference type="PROSITE" id="PS00198">
    <property type="entry name" value="4FE4S_FER_1"/>
    <property type="match status" value="1"/>
</dbReference>
<dbReference type="InterPro" id="IPR050572">
    <property type="entry name" value="Fe-S_Ferredoxin"/>
</dbReference>
<keyword evidence="2" id="KW-0479">Metal-binding</keyword>
<evidence type="ECO:0000256" key="1">
    <source>
        <dbReference type="ARBA" id="ARBA00022485"/>
    </source>
</evidence>
<keyword evidence="3" id="KW-0408">Iron</keyword>
<keyword evidence="1" id="KW-0004">4Fe-4S</keyword>
<dbReference type="InterPro" id="IPR017896">
    <property type="entry name" value="4Fe4S_Fe-S-bd"/>
</dbReference>
<gene>
    <name evidence="6" type="ORF">HF882_17615</name>
</gene>
<reference evidence="6 7" key="1">
    <citation type="submission" date="2020-04" db="EMBL/GenBank/DDBJ databases">
        <authorList>
            <person name="Hitch T.C.A."/>
            <person name="Wylensek D."/>
            <person name="Clavel T."/>
        </authorList>
    </citation>
    <scope>NUCLEOTIDE SEQUENCE [LARGE SCALE GENOMIC DNA]</scope>
    <source>
        <strain evidence="6 7">COR2-253-APC-1A</strain>
    </source>
</reference>
<dbReference type="Pfam" id="PF13237">
    <property type="entry name" value="Fer4_10"/>
    <property type="match status" value="1"/>
</dbReference>
<evidence type="ECO:0000256" key="2">
    <source>
        <dbReference type="ARBA" id="ARBA00022723"/>
    </source>
</evidence>
<keyword evidence="4" id="KW-0411">Iron-sulfur</keyword>
<dbReference type="PANTHER" id="PTHR43687:SF1">
    <property type="entry name" value="FERREDOXIN III"/>
    <property type="match status" value="1"/>
</dbReference>
<dbReference type="PROSITE" id="PS51379">
    <property type="entry name" value="4FE4S_FER_2"/>
    <property type="match status" value="2"/>
</dbReference>
<comment type="caution">
    <text evidence="6">The sequence shown here is derived from an EMBL/GenBank/DDBJ whole genome shotgun (WGS) entry which is preliminary data.</text>
</comment>
<evidence type="ECO:0000313" key="7">
    <source>
        <dbReference type="Proteomes" id="UP000576225"/>
    </source>
</evidence>
<dbReference type="Gene3D" id="3.30.70.20">
    <property type="match status" value="1"/>
</dbReference>
<dbReference type="SUPFAM" id="SSF54862">
    <property type="entry name" value="4Fe-4S ferredoxins"/>
    <property type="match status" value="1"/>
</dbReference>
<feature type="domain" description="4Fe-4S ferredoxin-type" evidence="5">
    <location>
        <begin position="32"/>
        <end position="58"/>
    </location>
</feature>
<name>A0A848AYT1_9BACT</name>
<evidence type="ECO:0000313" key="6">
    <source>
        <dbReference type="EMBL" id="NMD88408.1"/>
    </source>
</evidence>
<evidence type="ECO:0000256" key="3">
    <source>
        <dbReference type="ARBA" id="ARBA00023004"/>
    </source>
</evidence>
<dbReference type="GO" id="GO:0051539">
    <property type="term" value="F:4 iron, 4 sulfur cluster binding"/>
    <property type="evidence" value="ECO:0007669"/>
    <property type="project" value="UniProtKB-KW"/>
</dbReference>